<feature type="compositionally biased region" description="Polar residues" evidence="1">
    <location>
        <begin position="527"/>
        <end position="540"/>
    </location>
</feature>
<accession>A0A8H5C463</accession>
<keyword evidence="3" id="KW-1185">Reference proteome</keyword>
<organism evidence="2 3">
    <name type="scientific">Tetrapyrgos nigripes</name>
    <dbReference type="NCBI Taxonomy" id="182062"/>
    <lineage>
        <taxon>Eukaryota</taxon>
        <taxon>Fungi</taxon>
        <taxon>Dikarya</taxon>
        <taxon>Basidiomycota</taxon>
        <taxon>Agaricomycotina</taxon>
        <taxon>Agaricomycetes</taxon>
        <taxon>Agaricomycetidae</taxon>
        <taxon>Agaricales</taxon>
        <taxon>Marasmiineae</taxon>
        <taxon>Marasmiaceae</taxon>
        <taxon>Tetrapyrgos</taxon>
    </lineage>
</organism>
<comment type="caution">
    <text evidence="2">The sequence shown here is derived from an EMBL/GenBank/DDBJ whole genome shotgun (WGS) entry which is preliminary data.</text>
</comment>
<dbReference type="EMBL" id="JAACJM010000285">
    <property type="protein sequence ID" value="KAF5333803.1"/>
    <property type="molecule type" value="Genomic_DNA"/>
</dbReference>
<sequence>MASVSLSSTQQINTYAKRWEALVDSAFPTNDSPSNPLNIDTIQIISWNDYGESHYIGPIKGAQPTESEAWTSLGRGDGASWFPLTFYYTSAFKNGGQYPDEKLVIWSRTHSVQAQVGDPVGEVTGRELVEDTVWAITLLADPANVTFEVYAYTDTPSSSNDIISSRTFSVQAGLTKLAMPIGFLDGDGDGGGTEFECSRVARSASASRSGLVSESQDKDQDKDTQQNQDTTDTDTDTAINTDTLPLAFLFPLQTLQIPALPTPSNSTQTFSLPNHSLLPVSLHTSLPSSPPTPWITTSSTYPVTPTFDYGVITTGNQTTLRGKNIVVDDMDVYSDDPSGTGNGGTGGLGHVLQYKGNWGVLSPETFVLDNQTPISFAGTSISLYRTIPSSSSTASSTSSINDGNITLSYTLDSNSPINLTLPLRSNSDTPIPLSKFLELEFNPMYSEQKVNGTIHTLEVMIAEIRYIGDDTSEGASGSGSGVDSATVVTTYTADASSPSSSSSYYFVGTQIEGQSSDPNTNSNSNSKQFTDPKQLGGTQTHTPGFGLDFITCQAAYDDIASIPLFNARSKARVRV</sequence>
<evidence type="ECO:0000313" key="3">
    <source>
        <dbReference type="Proteomes" id="UP000559256"/>
    </source>
</evidence>
<feature type="compositionally biased region" description="Basic and acidic residues" evidence="1">
    <location>
        <begin position="215"/>
        <end position="224"/>
    </location>
</feature>
<feature type="compositionally biased region" description="Low complexity" evidence="1">
    <location>
        <begin position="515"/>
        <end position="526"/>
    </location>
</feature>
<dbReference type="InterPro" id="IPR005197">
    <property type="entry name" value="Glyco_hydro_71"/>
</dbReference>
<gene>
    <name evidence="2" type="ORF">D9758_015240</name>
</gene>
<protein>
    <submittedName>
        <fullName evidence="2">Uncharacterized protein</fullName>
    </submittedName>
</protein>
<dbReference type="Proteomes" id="UP000559256">
    <property type="component" value="Unassembled WGS sequence"/>
</dbReference>
<reference evidence="2 3" key="1">
    <citation type="journal article" date="2020" name="ISME J.">
        <title>Uncovering the hidden diversity of litter-decomposition mechanisms in mushroom-forming fungi.</title>
        <authorList>
            <person name="Floudas D."/>
            <person name="Bentzer J."/>
            <person name="Ahren D."/>
            <person name="Johansson T."/>
            <person name="Persson P."/>
            <person name="Tunlid A."/>
        </authorList>
    </citation>
    <scope>NUCLEOTIDE SEQUENCE [LARGE SCALE GENOMIC DNA]</scope>
    <source>
        <strain evidence="2 3">CBS 291.85</strain>
    </source>
</reference>
<feature type="region of interest" description="Disordered" evidence="1">
    <location>
        <begin position="206"/>
        <end position="238"/>
    </location>
</feature>
<dbReference type="AlphaFoldDB" id="A0A8H5C463"/>
<dbReference type="OrthoDB" id="3257981at2759"/>
<feature type="compositionally biased region" description="Low complexity" evidence="1">
    <location>
        <begin position="225"/>
        <end position="238"/>
    </location>
</feature>
<dbReference type="GO" id="GO:0051118">
    <property type="term" value="F:glucan endo-1,3-alpha-glucosidase activity"/>
    <property type="evidence" value="ECO:0007669"/>
    <property type="project" value="InterPro"/>
</dbReference>
<dbReference type="Gene3D" id="3.20.20.80">
    <property type="entry name" value="Glycosidases"/>
    <property type="match status" value="1"/>
</dbReference>
<proteinExistence type="predicted"/>
<evidence type="ECO:0000313" key="2">
    <source>
        <dbReference type="EMBL" id="KAF5333803.1"/>
    </source>
</evidence>
<name>A0A8H5C463_9AGAR</name>
<dbReference type="Pfam" id="PF03659">
    <property type="entry name" value="Glyco_hydro_71"/>
    <property type="match status" value="1"/>
</dbReference>
<feature type="region of interest" description="Disordered" evidence="1">
    <location>
        <begin position="511"/>
        <end position="540"/>
    </location>
</feature>
<evidence type="ECO:0000256" key="1">
    <source>
        <dbReference type="SAM" id="MobiDB-lite"/>
    </source>
</evidence>